<gene>
    <name evidence="3" type="ORF">COT97_05310</name>
</gene>
<dbReference type="InterPro" id="IPR000504">
    <property type="entry name" value="RRM_dom"/>
</dbReference>
<evidence type="ECO:0000313" key="4">
    <source>
        <dbReference type="Proteomes" id="UP000229901"/>
    </source>
</evidence>
<feature type="domain" description="RRM" evidence="2">
    <location>
        <begin position="3"/>
        <end position="81"/>
    </location>
</feature>
<dbReference type="SUPFAM" id="SSF54928">
    <property type="entry name" value="RNA-binding domain, RBD"/>
    <property type="match status" value="1"/>
</dbReference>
<dbReference type="Gene3D" id="3.30.70.330">
    <property type="match status" value="1"/>
</dbReference>
<evidence type="ECO:0000259" key="2">
    <source>
        <dbReference type="PROSITE" id="PS50102"/>
    </source>
</evidence>
<dbReference type="EMBL" id="PFAP01000045">
    <property type="protein sequence ID" value="PIR93661.1"/>
    <property type="molecule type" value="Genomic_DNA"/>
</dbReference>
<dbReference type="InterPro" id="IPR048289">
    <property type="entry name" value="RRM2_NsCP33-like"/>
</dbReference>
<dbReference type="InterPro" id="IPR052462">
    <property type="entry name" value="SLIRP/GR-RBP-like"/>
</dbReference>
<name>A0A2H0V3J4_9BACT</name>
<organism evidence="3 4">
    <name type="scientific">Candidatus Falkowbacteria bacterium CG10_big_fil_rev_8_21_14_0_10_39_11</name>
    <dbReference type="NCBI Taxonomy" id="1974565"/>
    <lineage>
        <taxon>Bacteria</taxon>
        <taxon>Candidatus Falkowiibacteriota</taxon>
    </lineage>
</organism>
<dbReference type="Proteomes" id="UP000229901">
    <property type="component" value="Unassembled WGS sequence"/>
</dbReference>
<evidence type="ECO:0000256" key="1">
    <source>
        <dbReference type="ARBA" id="ARBA00022884"/>
    </source>
</evidence>
<sequence>MSKKLFIGSLDWGVTSEDLNQTFSAFGAVEDAVVIMDKMTGRSKGFGFVTFTNDEDADKALAELNGSELKGREIVVNEARPAEPRN</sequence>
<dbReference type="GO" id="GO:0003723">
    <property type="term" value="F:RNA binding"/>
    <property type="evidence" value="ECO:0007669"/>
    <property type="project" value="UniProtKB-KW"/>
</dbReference>
<proteinExistence type="predicted"/>
<evidence type="ECO:0000313" key="3">
    <source>
        <dbReference type="EMBL" id="PIR93661.1"/>
    </source>
</evidence>
<dbReference type="PANTHER" id="PTHR48027">
    <property type="entry name" value="HETEROGENEOUS NUCLEAR RIBONUCLEOPROTEIN 87F-RELATED"/>
    <property type="match status" value="1"/>
</dbReference>
<reference evidence="4" key="1">
    <citation type="submission" date="2017-09" db="EMBL/GenBank/DDBJ databases">
        <title>Depth-based differentiation of microbial function through sediment-hosted aquifers and enrichment of novel symbionts in the deep terrestrial subsurface.</title>
        <authorList>
            <person name="Probst A.J."/>
            <person name="Ladd B."/>
            <person name="Jarett J.K."/>
            <person name="Geller-Mcgrath D.E."/>
            <person name="Sieber C.M.K."/>
            <person name="Emerson J.B."/>
            <person name="Anantharaman K."/>
            <person name="Thomas B.C."/>
            <person name="Malmstrom R."/>
            <person name="Stieglmeier M."/>
            <person name="Klingl A."/>
            <person name="Woyke T."/>
            <person name="Ryan C.M."/>
            <person name="Banfield J.F."/>
        </authorList>
    </citation>
    <scope>NUCLEOTIDE SEQUENCE [LARGE SCALE GENOMIC DNA]</scope>
</reference>
<dbReference type="AlphaFoldDB" id="A0A2H0V3J4"/>
<dbReference type="SMART" id="SM00360">
    <property type="entry name" value="RRM"/>
    <property type="match status" value="1"/>
</dbReference>
<accession>A0A2H0V3J4</accession>
<dbReference type="InterPro" id="IPR012677">
    <property type="entry name" value="Nucleotide-bd_a/b_plait_sf"/>
</dbReference>
<dbReference type="InterPro" id="IPR003954">
    <property type="entry name" value="RRM_euk-type"/>
</dbReference>
<dbReference type="Pfam" id="PF00076">
    <property type="entry name" value="RRM_1"/>
    <property type="match status" value="1"/>
</dbReference>
<dbReference type="SMART" id="SM00361">
    <property type="entry name" value="RRM_1"/>
    <property type="match status" value="1"/>
</dbReference>
<comment type="caution">
    <text evidence="3">The sequence shown here is derived from an EMBL/GenBank/DDBJ whole genome shotgun (WGS) entry which is preliminary data.</text>
</comment>
<dbReference type="CDD" id="cd21608">
    <property type="entry name" value="RRM2_NsCP33_like"/>
    <property type="match status" value="1"/>
</dbReference>
<dbReference type="InterPro" id="IPR035979">
    <property type="entry name" value="RBD_domain_sf"/>
</dbReference>
<protein>
    <submittedName>
        <fullName evidence="3">RNA-binding protein</fullName>
    </submittedName>
</protein>
<keyword evidence="1" id="KW-0694">RNA-binding</keyword>
<dbReference type="PROSITE" id="PS50102">
    <property type="entry name" value="RRM"/>
    <property type="match status" value="1"/>
</dbReference>